<keyword evidence="4" id="KW-0378">Hydrolase</keyword>
<dbReference type="Pfam" id="PF07486">
    <property type="entry name" value="Hydrolase_2"/>
    <property type="match status" value="1"/>
</dbReference>
<evidence type="ECO:0000256" key="1">
    <source>
        <dbReference type="SAM" id="MobiDB-lite"/>
    </source>
</evidence>
<sequence length="367" mass="38528">MALLDLIRRQAPASHEPAPLTLVLDPNTVSSLPPVRRFHLGVIVPALLALMMIGGSIIVAVVSLGTPPDKTFDATGGTRWASTARIEAPFAPKTMRPLTPEQAVAWNAAAPTVAKRVESASTFALRTGKAEDYSRSLQCLTMAVYYEAGSESDDGERAVAQVILNRVRHPAYPKTVCGVVLDGSQRRTGCQFTFVCDGALGRLPSQKGWLRASRVATSALGGAVFAPVGWATHYHANYVVPYWASSLEKVAAIGAHIFYRWNGPAGRGGAFRGVYAGNEPAMTLPAAVVTPTATDAAATVATASGAVAPSERPVLSGYRASLPDDSPVPTVSLGERRVLPRGPEVGDTSASAPTPERRVLPVSPTAN</sequence>
<accession>A0A2T5UAQ4</accession>
<feature type="region of interest" description="Disordered" evidence="1">
    <location>
        <begin position="317"/>
        <end position="367"/>
    </location>
</feature>
<proteinExistence type="predicted"/>
<evidence type="ECO:0000313" key="5">
    <source>
        <dbReference type="Proteomes" id="UP000244013"/>
    </source>
</evidence>
<keyword evidence="2" id="KW-1133">Transmembrane helix</keyword>
<dbReference type="Gene3D" id="1.10.10.2520">
    <property type="entry name" value="Cell wall hydrolase SleB, domain 1"/>
    <property type="match status" value="1"/>
</dbReference>
<reference evidence="4 5" key="1">
    <citation type="submission" date="2018-04" db="EMBL/GenBank/DDBJ databases">
        <title>Genomic Encyclopedia of Type Strains, Phase III (KMG-III): the genomes of soil and plant-associated and newly described type strains.</title>
        <authorList>
            <person name="Whitman W."/>
        </authorList>
    </citation>
    <scope>NUCLEOTIDE SEQUENCE [LARGE SCALE GENOMIC DNA]</scope>
    <source>
        <strain evidence="4 5">MA-olki</strain>
    </source>
</reference>
<keyword evidence="2" id="KW-0472">Membrane</keyword>
<protein>
    <submittedName>
        <fullName evidence="4">Cell wall hydrolase</fullName>
    </submittedName>
</protein>
<feature type="domain" description="Cell wall hydrolase SleB" evidence="3">
    <location>
        <begin position="150"/>
        <end position="259"/>
    </location>
</feature>
<dbReference type="EMBL" id="QAYE01000001">
    <property type="protein sequence ID" value="PTW48590.1"/>
    <property type="molecule type" value="Genomic_DNA"/>
</dbReference>
<evidence type="ECO:0000259" key="3">
    <source>
        <dbReference type="Pfam" id="PF07486"/>
    </source>
</evidence>
<gene>
    <name evidence="4" type="ORF">C8J25_10187</name>
</gene>
<dbReference type="InterPro" id="IPR042047">
    <property type="entry name" value="SleB_dom1"/>
</dbReference>
<evidence type="ECO:0000313" key="4">
    <source>
        <dbReference type="EMBL" id="PTW48590.1"/>
    </source>
</evidence>
<dbReference type="AlphaFoldDB" id="A0A2T5UAQ4"/>
<dbReference type="InterPro" id="IPR011105">
    <property type="entry name" value="Cell_wall_hydrolase_SleB"/>
</dbReference>
<evidence type="ECO:0000256" key="2">
    <source>
        <dbReference type="SAM" id="Phobius"/>
    </source>
</evidence>
<name>A0A2T5UAQ4_9SPHN</name>
<dbReference type="GO" id="GO:0016787">
    <property type="term" value="F:hydrolase activity"/>
    <property type="evidence" value="ECO:0007669"/>
    <property type="project" value="UniProtKB-KW"/>
</dbReference>
<keyword evidence="2" id="KW-0812">Transmembrane</keyword>
<dbReference type="Proteomes" id="UP000244013">
    <property type="component" value="Unassembled WGS sequence"/>
</dbReference>
<comment type="caution">
    <text evidence="4">The sequence shown here is derived from an EMBL/GenBank/DDBJ whole genome shotgun (WGS) entry which is preliminary data.</text>
</comment>
<feature type="transmembrane region" description="Helical" evidence="2">
    <location>
        <begin position="40"/>
        <end position="64"/>
    </location>
</feature>
<organism evidence="4 5">
    <name type="scientific">Sphingomonas faeni</name>
    <dbReference type="NCBI Taxonomy" id="185950"/>
    <lineage>
        <taxon>Bacteria</taxon>
        <taxon>Pseudomonadati</taxon>
        <taxon>Pseudomonadota</taxon>
        <taxon>Alphaproteobacteria</taxon>
        <taxon>Sphingomonadales</taxon>
        <taxon>Sphingomonadaceae</taxon>
        <taxon>Sphingomonas</taxon>
    </lineage>
</organism>